<gene>
    <name evidence="2" type="ORF">GO816_02835</name>
</gene>
<evidence type="ECO:0000256" key="1">
    <source>
        <dbReference type="SAM" id="MobiDB-lite"/>
    </source>
</evidence>
<dbReference type="AlphaFoldDB" id="A0A6I4I4Q0"/>
<evidence type="ECO:0000313" key="2">
    <source>
        <dbReference type="EMBL" id="MVN90051.1"/>
    </source>
</evidence>
<proteinExistence type="predicted"/>
<accession>A0A6I4I4Q0</accession>
<dbReference type="Proteomes" id="UP000434850">
    <property type="component" value="Unassembled WGS sequence"/>
</dbReference>
<feature type="region of interest" description="Disordered" evidence="1">
    <location>
        <begin position="1"/>
        <end position="26"/>
    </location>
</feature>
<reference evidence="2 3" key="1">
    <citation type="submission" date="2019-12" db="EMBL/GenBank/DDBJ databases">
        <title>Mucilaginibacter sp. HME9299 genome sequencing and assembly.</title>
        <authorList>
            <person name="Kang H."/>
            <person name="Kim H."/>
            <person name="Joh K."/>
        </authorList>
    </citation>
    <scope>NUCLEOTIDE SEQUENCE [LARGE SCALE GENOMIC DNA]</scope>
    <source>
        <strain evidence="2 3">HME9299</strain>
    </source>
</reference>
<organism evidence="2 3">
    <name type="scientific">Mucilaginibacter aquatilis</name>
    <dbReference type="NCBI Taxonomy" id="1517760"/>
    <lineage>
        <taxon>Bacteria</taxon>
        <taxon>Pseudomonadati</taxon>
        <taxon>Bacteroidota</taxon>
        <taxon>Sphingobacteriia</taxon>
        <taxon>Sphingobacteriales</taxon>
        <taxon>Sphingobacteriaceae</taxon>
        <taxon>Mucilaginibacter</taxon>
    </lineage>
</organism>
<comment type="caution">
    <text evidence="2">The sequence shown here is derived from an EMBL/GenBank/DDBJ whole genome shotgun (WGS) entry which is preliminary data.</text>
</comment>
<protein>
    <submittedName>
        <fullName evidence="2">Uncharacterized protein</fullName>
    </submittedName>
</protein>
<dbReference type="EMBL" id="WQLA01000001">
    <property type="protein sequence ID" value="MVN90051.1"/>
    <property type="molecule type" value="Genomic_DNA"/>
</dbReference>
<sequence length="57" mass="6132">MMQASHAESGAVCVRDSSVKPGVQRQRNEDLQRIARAGGNALIGLIVIELVNVIRGF</sequence>
<keyword evidence="3" id="KW-1185">Reference proteome</keyword>
<evidence type="ECO:0000313" key="3">
    <source>
        <dbReference type="Proteomes" id="UP000434850"/>
    </source>
</evidence>
<dbReference type="RefSeq" id="WP_157539832.1">
    <property type="nucleotide sequence ID" value="NZ_WQLA01000001.1"/>
</dbReference>
<name>A0A6I4I4Q0_9SPHI</name>